<sequence>MSRFIDIHVLQTLPPSNPNRDDTGAPKTATFGGVRRMRISSQAIKRATREDFEKLAPEGNRGIRTKLVVELVRAAIVERAPQLAQSAAELAEMGLVEIGFKLTEPKRKKNEETTDQKLKEAGFLVFLSAKQIEHLAEALVSVADAEDRKKAFKALKPKTLVDTDHSISIALFGRMVAEPNSLNVNAACQVAHALGVGEVESEYDYYTAVDDEKKRDDEADEGAGMIGTIEFASATVYRYATINVDLLEENLGSVDAADDAIRLFIDSFVRAMPTGKVTTFANRTLPDAVVVQVRDDQPINLVGAFEEPVPAKTAGDGTKKGFAGPAVKRLVAFEKDMRALTGMTPKASLVAWTTHKAESIAELGQQVRLVDLGGAAVDALRGQQ</sequence>
<dbReference type="NCBIfam" id="TIGR01869">
    <property type="entry name" value="casC_Cse4"/>
    <property type="match status" value="1"/>
</dbReference>
<dbReference type="STRING" id="178339.BH719_05530"/>
<accession>A0A1D8B2K5</accession>
<dbReference type="Pfam" id="PF09344">
    <property type="entry name" value="Cas_CT1975"/>
    <property type="match status" value="1"/>
</dbReference>
<evidence type="ECO:0000313" key="1">
    <source>
        <dbReference type="EMBL" id="AOS47387.1"/>
    </source>
</evidence>
<dbReference type="KEGG" id="phon:BH719_05530"/>
<dbReference type="OrthoDB" id="5291250at2"/>
<reference evidence="1 2" key="1">
    <citation type="submission" date="2016-09" db="EMBL/GenBank/DDBJ databases">
        <title>Complete genome sequence of Actinomyces hongkongensis HKU8.</title>
        <authorList>
            <person name="Gao Y.-X."/>
            <person name="Zhou Y.-Y."/>
            <person name="Xie Y."/>
            <person name="Wang M."/>
            <person name="Wang S.-J."/>
            <person name="Shen S.-G."/>
        </authorList>
    </citation>
    <scope>NUCLEOTIDE SEQUENCE [LARGE SCALE GENOMIC DNA]</scope>
    <source>
        <strain evidence="1 2">HKU8</strain>
    </source>
</reference>
<dbReference type="RefSeq" id="WP_009743817.1">
    <property type="nucleotide sequence ID" value="NZ_CP017298.1"/>
</dbReference>
<organism evidence="1 2">
    <name type="scientific">Pauljensenia hongkongensis</name>
    <dbReference type="NCBI Taxonomy" id="178339"/>
    <lineage>
        <taxon>Bacteria</taxon>
        <taxon>Bacillati</taxon>
        <taxon>Actinomycetota</taxon>
        <taxon>Actinomycetes</taxon>
        <taxon>Actinomycetales</taxon>
        <taxon>Actinomycetaceae</taxon>
        <taxon>Pauljensenia</taxon>
    </lineage>
</organism>
<proteinExistence type="predicted"/>
<keyword evidence="2" id="KW-1185">Reference proteome</keyword>
<dbReference type="Proteomes" id="UP000095214">
    <property type="component" value="Chromosome"/>
</dbReference>
<dbReference type="InterPro" id="IPR010148">
    <property type="entry name" value="CRISPR-assoc_prot_CT1975"/>
</dbReference>
<dbReference type="EMBL" id="CP017298">
    <property type="protein sequence ID" value="AOS47387.1"/>
    <property type="molecule type" value="Genomic_DNA"/>
</dbReference>
<evidence type="ECO:0000313" key="2">
    <source>
        <dbReference type="Proteomes" id="UP000095214"/>
    </source>
</evidence>
<dbReference type="AlphaFoldDB" id="A0A1D8B2K5"/>
<name>A0A1D8B2K5_9ACTO</name>
<gene>
    <name evidence="1" type="ORF">BH719_05530</name>
</gene>
<protein>
    <submittedName>
        <fullName evidence="1">Type I-E CRISPR-associated protein Cas7/Cse4/CasC</fullName>
    </submittedName>
</protein>